<dbReference type="EMBL" id="QPJM01000014">
    <property type="protein sequence ID" value="RCW80369.1"/>
    <property type="molecule type" value="Genomic_DNA"/>
</dbReference>
<dbReference type="InterPro" id="IPR021381">
    <property type="entry name" value="DUF3011"/>
</dbReference>
<evidence type="ECO:0000313" key="2">
    <source>
        <dbReference type="Proteomes" id="UP000253324"/>
    </source>
</evidence>
<dbReference type="AlphaFoldDB" id="A0A368YL85"/>
<gene>
    <name evidence="1" type="ORF">C7476_11484</name>
</gene>
<organism evidence="1 2">
    <name type="scientific">Phyllobacterium bourgognense</name>
    <dbReference type="NCBI Taxonomy" id="314236"/>
    <lineage>
        <taxon>Bacteria</taxon>
        <taxon>Pseudomonadati</taxon>
        <taxon>Pseudomonadota</taxon>
        <taxon>Alphaproteobacteria</taxon>
        <taxon>Hyphomicrobiales</taxon>
        <taxon>Phyllobacteriaceae</taxon>
        <taxon>Phyllobacterium</taxon>
    </lineage>
</organism>
<keyword evidence="2" id="KW-1185">Reference proteome</keyword>
<reference evidence="1 2" key="1">
    <citation type="submission" date="2018-07" db="EMBL/GenBank/DDBJ databases">
        <title>Genomic Encyclopedia of Type Strains, Phase III (KMG-III): the genomes of soil and plant-associated and newly described type strains.</title>
        <authorList>
            <person name="Whitman W."/>
        </authorList>
    </citation>
    <scope>NUCLEOTIDE SEQUENCE [LARGE SCALE GENOMIC DNA]</scope>
    <source>
        <strain evidence="1 2">31-25a</strain>
    </source>
</reference>
<name>A0A368YL85_9HYPH</name>
<evidence type="ECO:0000313" key="1">
    <source>
        <dbReference type="EMBL" id="RCW80369.1"/>
    </source>
</evidence>
<accession>A0A368YL85</accession>
<dbReference type="Pfam" id="PF11218">
    <property type="entry name" value="DUF3011"/>
    <property type="match status" value="1"/>
</dbReference>
<sequence>MYRYILAFAVVFGGAQFLPVLPAQAQDSVRCESRKFRYRECDADMRRPRIARQISKRPCIAGDSWGYNRGAIWVDKGCAAVFTDSRRGRDRYREDDRYDDRYPRRRRDNGVELELDF</sequence>
<protein>
    <submittedName>
        <fullName evidence="1">DUF3011 family protein</fullName>
    </submittedName>
</protein>
<dbReference type="Proteomes" id="UP000253324">
    <property type="component" value="Unassembled WGS sequence"/>
</dbReference>
<comment type="caution">
    <text evidence="1">The sequence shown here is derived from an EMBL/GenBank/DDBJ whole genome shotgun (WGS) entry which is preliminary data.</text>
</comment>
<proteinExistence type="predicted"/>